<proteinExistence type="predicted"/>
<dbReference type="eggNOG" id="COG1861">
    <property type="taxonomic scope" value="Bacteria"/>
</dbReference>
<dbReference type="CDD" id="cd02518">
    <property type="entry name" value="GT2_SpsF"/>
    <property type="match status" value="1"/>
</dbReference>
<dbReference type="PANTHER" id="PTHR42866:SF1">
    <property type="entry name" value="SPORE COAT POLYSACCHARIDE BIOSYNTHESIS PROTEIN SPSF"/>
    <property type="match status" value="1"/>
</dbReference>
<dbReference type="AlphaFoldDB" id="B0SZU5"/>
<dbReference type="Pfam" id="PF02348">
    <property type="entry name" value="CTP_transf_3"/>
    <property type="match status" value="1"/>
</dbReference>
<keyword evidence="1" id="KW-0548">Nucleotidyltransferase</keyword>
<dbReference type="Gene3D" id="3.90.550.10">
    <property type="entry name" value="Spore Coat Polysaccharide Biosynthesis Protein SpsA, Chain A"/>
    <property type="match status" value="1"/>
</dbReference>
<sequence>MPLAILQARMSSTRLPGKVLADLAGAPMILRQIERLRRATRLDRIVVATSDQSSDDPLAACLIAADVPVFRGSLDDVLGRFMGAIEAFGPVRTVVRLTADCPLADPELIDETLKLHARRAADYTSNTPARRSYPKGLDVEVFEAVALKVAAGETHDPYDHEHVTPFLYRHPERFVIAGLEQAADEGDVRWTVDRPDDLDFVRAVYDELYAAKPAFTSDDVRALVRRRPDLASLGGDRRV</sequence>
<dbReference type="HOGENOM" id="CLU_072501_0_0_5"/>
<dbReference type="InterPro" id="IPR003329">
    <property type="entry name" value="Cytidylyl_trans"/>
</dbReference>
<gene>
    <name evidence="1" type="ordered locus">Caul_2891</name>
</gene>
<dbReference type="EMBL" id="CP000927">
    <property type="protein sequence ID" value="ABZ72018.1"/>
    <property type="molecule type" value="Genomic_DNA"/>
</dbReference>
<keyword evidence="1" id="KW-0808">Transferase</keyword>
<dbReference type="OrthoDB" id="9801052at2"/>
<reference evidence="1" key="1">
    <citation type="submission" date="2008-01" db="EMBL/GenBank/DDBJ databases">
        <title>Complete sequence of chromosome of Caulobacter sp. K31.</title>
        <authorList>
            <consortium name="US DOE Joint Genome Institute"/>
            <person name="Copeland A."/>
            <person name="Lucas S."/>
            <person name="Lapidus A."/>
            <person name="Barry K."/>
            <person name="Glavina del Rio T."/>
            <person name="Dalin E."/>
            <person name="Tice H."/>
            <person name="Pitluck S."/>
            <person name="Bruce D."/>
            <person name="Goodwin L."/>
            <person name="Thompson L.S."/>
            <person name="Brettin T."/>
            <person name="Detter J.C."/>
            <person name="Han C."/>
            <person name="Schmutz J."/>
            <person name="Larimer F."/>
            <person name="Land M."/>
            <person name="Hauser L."/>
            <person name="Kyrpides N."/>
            <person name="Kim E."/>
            <person name="Stephens C."/>
            <person name="Richardson P."/>
        </authorList>
    </citation>
    <scope>NUCLEOTIDE SEQUENCE [LARGE SCALE GENOMIC DNA]</scope>
    <source>
        <strain evidence="1">K31</strain>
    </source>
</reference>
<dbReference type="PANTHER" id="PTHR42866">
    <property type="entry name" value="3-DEOXY-MANNO-OCTULOSONATE CYTIDYLYLTRANSFERASE"/>
    <property type="match status" value="1"/>
</dbReference>
<name>B0SZU5_CAUSK</name>
<evidence type="ECO:0000313" key="1">
    <source>
        <dbReference type="EMBL" id="ABZ72018.1"/>
    </source>
</evidence>
<dbReference type="STRING" id="366602.Caul_2891"/>
<dbReference type="KEGG" id="cak:Caul_2891"/>
<organism evidence="1">
    <name type="scientific">Caulobacter sp. (strain K31)</name>
    <dbReference type="NCBI Taxonomy" id="366602"/>
    <lineage>
        <taxon>Bacteria</taxon>
        <taxon>Pseudomonadati</taxon>
        <taxon>Pseudomonadota</taxon>
        <taxon>Alphaproteobacteria</taxon>
        <taxon>Caulobacterales</taxon>
        <taxon>Caulobacteraceae</taxon>
        <taxon>Caulobacter</taxon>
    </lineage>
</organism>
<dbReference type="GO" id="GO:0005829">
    <property type="term" value="C:cytosol"/>
    <property type="evidence" value="ECO:0007669"/>
    <property type="project" value="TreeGrafter"/>
</dbReference>
<protein>
    <submittedName>
        <fullName evidence="1">Acylneuraminate cytidylyltransferase</fullName>
    </submittedName>
</protein>
<dbReference type="InterPro" id="IPR029044">
    <property type="entry name" value="Nucleotide-diphossugar_trans"/>
</dbReference>
<dbReference type="GO" id="GO:0016779">
    <property type="term" value="F:nucleotidyltransferase activity"/>
    <property type="evidence" value="ECO:0007669"/>
    <property type="project" value="UniProtKB-KW"/>
</dbReference>
<accession>B0SZU5</accession>
<dbReference type="SUPFAM" id="SSF53448">
    <property type="entry name" value="Nucleotide-diphospho-sugar transferases"/>
    <property type="match status" value="1"/>
</dbReference>